<evidence type="ECO:0000256" key="1">
    <source>
        <dbReference type="ARBA" id="ARBA00006484"/>
    </source>
</evidence>
<accession>A0A1X0IQB5</accession>
<dbReference type="InterPro" id="IPR002347">
    <property type="entry name" value="SDR_fam"/>
</dbReference>
<dbReference type="InterPro" id="IPR020904">
    <property type="entry name" value="Sc_DH/Rdtase_CS"/>
</dbReference>
<keyword evidence="5" id="KW-1185">Reference proteome</keyword>
<dbReference type="GO" id="GO:0016020">
    <property type="term" value="C:membrane"/>
    <property type="evidence" value="ECO:0007669"/>
    <property type="project" value="TreeGrafter"/>
</dbReference>
<dbReference type="EMBL" id="MVIH01000011">
    <property type="protein sequence ID" value="ORB50155.1"/>
    <property type="molecule type" value="Genomic_DNA"/>
</dbReference>
<dbReference type="Gene3D" id="3.40.50.720">
    <property type="entry name" value="NAD(P)-binding Rossmann-like Domain"/>
    <property type="match status" value="1"/>
</dbReference>
<evidence type="ECO:0000256" key="3">
    <source>
        <dbReference type="RuleBase" id="RU000363"/>
    </source>
</evidence>
<dbReference type="SUPFAM" id="SSF51735">
    <property type="entry name" value="NAD(P)-binding Rossmann-fold domains"/>
    <property type="match status" value="1"/>
</dbReference>
<dbReference type="PRINTS" id="PR00080">
    <property type="entry name" value="SDRFAMILY"/>
</dbReference>
<name>A0A1X0IQB5_MYCRH</name>
<dbReference type="GO" id="GO:0016491">
    <property type="term" value="F:oxidoreductase activity"/>
    <property type="evidence" value="ECO:0007669"/>
    <property type="project" value="UniProtKB-KW"/>
</dbReference>
<comment type="similarity">
    <text evidence="1 3">Belongs to the short-chain dehydrogenases/reductases (SDR) family.</text>
</comment>
<keyword evidence="2" id="KW-0560">Oxidoreductase</keyword>
<reference evidence="4 5" key="1">
    <citation type="submission" date="2016-12" db="EMBL/GenBank/DDBJ databases">
        <title>The new phylogeny of genus Mycobacterium.</title>
        <authorList>
            <person name="Tortoli E."/>
            <person name="Trovato A."/>
            <person name="Cirillo D.M."/>
        </authorList>
    </citation>
    <scope>NUCLEOTIDE SEQUENCE [LARGE SCALE GENOMIC DNA]</scope>
    <source>
        <strain evidence="4 5">DSM 44223</strain>
    </source>
</reference>
<organism evidence="4 5">
    <name type="scientific">Mycolicibacterium rhodesiae</name>
    <name type="common">Mycobacterium rhodesiae</name>
    <dbReference type="NCBI Taxonomy" id="36814"/>
    <lineage>
        <taxon>Bacteria</taxon>
        <taxon>Bacillati</taxon>
        <taxon>Actinomycetota</taxon>
        <taxon>Actinomycetes</taxon>
        <taxon>Mycobacteriales</taxon>
        <taxon>Mycobacteriaceae</taxon>
        <taxon>Mycolicibacterium</taxon>
    </lineage>
</organism>
<sequence>MLPTPGPDRAALITGASSGIGAEIARVLSSRGHHVVLVARRTEQLTALAESLPGPSSVVGADLSQPQDRAALPGRVAELGLDVDILVNNAGLTTTGPVAAADPAAELNVVEVDVAAVVDLCTRFVGAMAARRRGAVLNVASLGAFGPLPGQAVYGASKAFVLSYTYALREELKPSGVTASTLCPGPVKTGFGAAAGISDEDAEAALPKPLWVSAEDVAKAAVDGLAAGKAVVVPGRLNYAATAVYALTPKRLLLPLLARSHPSLKKK</sequence>
<dbReference type="PROSITE" id="PS00061">
    <property type="entry name" value="ADH_SHORT"/>
    <property type="match status" value="1"/>
</dbReference>
<evidence type="ECO:0000256" key="2">
    <source>
        <dbReference type="ARBA" id="ARBA00023002"/>
    </source>
</evidence>
<dbReference type="AlphaFoldDB" id="A0A1X0IQB5"/>
<comment type="caution">
    <text evidence="4">The sequence shown here is derived from an EMBL/GenBank/DDBJ whole genome shotgun (WGS) entry which is preliminary data.</text>
</comment>
<dbReference type="PANTHER" id="PTHR44196:SF2">
    <property type="entry name" value="SHORT-CHAIN DEHYDROGENASE-RELATED"/>
    <property type="match status" value="1"/>
</dbReference>
<dbReference type="Proteomes" id="UP000192534">
    <property type="component" value="Unassembled WGS sequence"/>
</dbReference>
<dbReference type="PIRSF" id="PIRSF000126">
    <property type="entry name" value="11-beta-HSD1"/>
    <property type="match status" value="1"/>
</dbReference>
<dbReference type="Pfam" id="PF00106">
    <property type="entry name" value="adh_short"/>
    <property type="match status" value="1"/>
</dbReference>
<dbReference type="PRINTS" id="PR00081">
    <property type="entry name" value="GDHRDH"/>
</dbReference>
<dbReference type="PANTHER" id="PTHR44196">
    <property type="entry name" value="DEHYDROGENASE/REDUCTASE SDR FAMILY MEMBER 7B"/>
    <property type="match status" value="1"/>
</dbReference>
<protein>
    <submittedName>
        <fullName evidence="4">Oxidoreductase</fullName>
    </submittedName>
</protein>
<proteinExistence type="inferred from homology"/>
<dbReference type="InterPro" id="IPR036291">
    <property type="entry name" value="NAD(P)-bd_dom_sf"/>
</dbReference>
<evidence type="ECO:0000313" key="4">
    <source>
        <dbReference type="EMBL" id="ORB50155.1"/>
    </source>
</evidence>
<evidence type="ECO:0000313" key="5">
    <source>
        <dbReference type="Proteomes" id="UP000192534"/>
    </source>
</evidence>
<dbReference type="CDD" id="cd05233">
    <property type="entry name" value="SDR_c"/>
    <property type="match status" value="1"/>
</dbReference>
<gene>
    <name evidence="4" type="ORF">BST42_20620</name>
</gene>